<dbReference type="Pfam" id="PF26353">
    <property type="entry name" value="YhfM"/>
    <property type="match status" value="1"/>
</dbReference>
<name>A0ABV5BCS4_9BACL</name>
<dbReference type="EMBL" id="JBHILM010000027">
    <property type="protein sequence ID" value="MFB5683511.1"/>
    <property type="molecule type" value="Genomic_DNA"/>
</dbReference>
<feature type="signal peptide" evidence="1">
    <location>
        <begin position="1"/>
        <end position="19"/>
    </location>
</feature>
<proteinExistence type="predicted"/>
<evidence type="ECO:0000313" key="3">
    <source>
        <dbReference type="EMBL" id="MFB5683511.1"/>
    </source>
</evidence>
<dbReference type="Proteomes" id="UP001580407">
    <property type="component" value="Unassembled WGS sequence"/>
</dbReference>
<keyword evidence="4" id="KW-1185">Reference proteome</keyword>
<dbReference type="Pfam" id="PF14275">
    <property type="entry name" value="DUF4362"/>
    <property type="match status" value="1"/>
</dbReference>
<keyword evidence="1" id="KW-0732">Signal</keyword>
<evidence type="ECO:0000256" key="1">
    <source>
        <dbReference type="SAM" id="SignalP"/>
    </source>
</evidence>
<accession>A0ABV5BCS4</accession>
<comment type="caution">
    <text evidence="3">The sequence shown here is derived from an EMBL/GenBank/DDBJ whole genome shotgun (WGS) entry which is preliminary data.</text>
</comment>
<dbReference type="InterPro" id="IPR058780">
    <property type="entry name" value="YhfM-like_dom"/>
</dbReference>
<gene>
    <name evidence="3" type="ORF">ACE3NQ_21575</name>
</gene>
<organism evidence="3 4">
    <name type="scientific">Paenibacillus terreus</name>
    <dbReference type="NCBI Taxonomy" id="1387834"/>
    <lineage>
        <taxon>Bacteria</taxon>
        <taxon>Bacillati</taxon>
        <taxon>Bacillota</taxon>
        <taxon>Bacilli</taxon>
        <taxon>Bacillales</taxon>
        <taxon>Paenibacillaceae</taxon>
        <taxon>Paenibacillus</taxon>
    </lineage>
</organism>
<feature type="chain" id="PRO_5046200969" evidence="1">
    <location>
        <begin position="20"/>
        <end position="273"/>
    </location>
</feature>
<dbReference type="PROSITE" id="PS51257">
    <property type="entry name" value="PROKAR_LIPOPROTEIN"/>
    <property type="match status" value="1"/>
</dbReference>
<dbReference type="InterPro" id="IPR025372">
    <property type="entry name" value="DUF4362"/>
</dbReference>
<sequence length="273" mass="30571">MRKGWLLILLWLCSLTVTACTFGPAANDSTGGGDEIPLQGQQSQVPPDTETVIVSRTYTFGEVNDAPFAIYVQPEEVQIFEEAFLTAEKMEGQLDVSVADYDISFSPDGSYGSLHLWLDSQADFGMYTSVDDTSTGYQLTSKATDQLKELIWGTYYSPEQAMQNGDIVKLDEQIYNLDHWERFNNSLKSHTPDMVHLTSYTIEGGSIFEDLAYDGQTIKFVYDATHDAFGNRTKTVSYCTDLQSRSSSNGTEYRLTGCGDNKENDPYFRFLVP</sequence>
<reference evidence="3 4" key="1">
    <citation type="submission" date="2024-09" db="EMBL/GenBank/DDBJ databases">
        <authorList>
            <person name="Ruan L."/>
        </authorList>
    </citation>
    <scope>NUCLEOTIDE SEQUENCE [LARGE SCALE GENOMIC DNA]</scope>
    <source>
        <strain evidence="3 4">D33</strain>
    </source>
</reference>
<evidence type="ECO:0000259" key="2">
    <source>
        <dbReference type="Pfam" id="PF26353"/>
    </source>
</evidence>
<feature type="domain" description="YhfM-like" evidence="2">
    <location>
        <begin position="74"/>
        <end position="153"/>
    </location>
</feature>
<dbReference type="RefSeq" id="WP_375527237.1">
    <property type="nucleotide sequence ID" value="NZ_JBHILM010000027.1"/>
</dbReference>
<evidence type="ECO:0000313" key="4">
    <source>
        <dbReference type="Proteomes" id="UP001580407"/>
    </source>
</evidence>
<protein>
    <submittedName>
        <fullName evidence="3">DUF4362 domain-containing protein</fullName>
    </submittedName>
</protein>